<dbReference type="InterPro" id="IPR015421">
    <property type="entry name" value="PyrdxlP-dep_Trfase_major"/>
</dbReference>
<accession>A0ABM3L2F1</accession>
<evidence type="ECO:0000313" key="3">
    <source>
        <dbReference type="Proteomes" id="UP001652600"/>
    </source>
</evidence>
<dbReference type="RefSeq" id="XP_050944210.1">
    <property type="nucleotide sequence ID" value="XM_051088253.1"/>
</dbReference>
<name>A0ABM3L2F1_CUCME</name>
<dbReference type="PANTHER" id="PTHR42684">
    <property type="entry name" value="ADENOSYLMETHIONINE-8-AMINO-7-OXONONANOATE AMINOTRANSFERASE"/>
    <property type="match status" value="1"/>
</dbReference>
<reference evidence="4" key="1">
    <citation type="submission" date="2025-08" db="UniProtKB">
        <authorList>
            <consortium name="RefSeq"/>
        </authorList>
    </citation>
    <scope>IDENTIFICATION</scope>
    <source>
        <tissue evidence="4">Stem</tissue>
    </source>
</reference>
<dbReference type="Pfam" id="PF00202">
    <property type="entry name" value="Aminotran_3"/>
    <property type="match status" value="1"/>
</dbReference>
<keyword evidence="3" id="KW-1185">Reference proteome</keyword>
<organism evidence="3 4">
    <name type="scientific">Cucumis melo</name>
    <name type="common">Muskmelon</name>
    <dbReference type="NCBI Taxonomy" id="3656"/>
    <lineage>
        <taxon>Eukaryota</taxon>
        <taxon>Viridiplantae</taxon>
        <taxon>Streptophyta</taxon>
        <taxon>Embryophyta</taxon>
        <taxon>Tracheophyta</taxon>
        <taxon>Spermatophyta</taxon>
        <taxon>Magnoliopsida</taxon>
        <taxon>eudicotyledons</taxon>
        <taxon>Gunneridae</taxon>
        <taxon>Pentapetalae</taxon>
        <taxon>rosids</taxon>
        <taxon>fabids</taxon>
        <taxon>Cucurbitales</taxon>
        <taxon>Cucurbitaceae</taxon>
        <taxon>Benincaseae</taxon>
        <taxon>Cucumis</taxon>
    </lineage>
</organism>
<evidence type="ECO:0000256" key="1">
    <source>
        <dbReference type="ARBA" id="ARBA00022576"/>
    </source>
</evidence>
<evidence type="ECO:0000256" key="2">
    <source>
        <dbReference type="ARBA" id="ARBA00022679"/>
    </source>
</evidence>
<keyword evidence="1" id="KW-0032">Aminotransferase</keyword>
<dbReference type="InterPro" id="IPR015424">
    <property type="entry name" value="PyrdxlP-dep_Trfase"/>
</dbReference>
<dbReference type="Proteomes" id="UP001652600">
    <property type="component" value="Chromosome 8"/>
</dbReference>
<evidence type="ECO:0000313" key="4">
    <source>
        <dbReference type="RefSeq" id="XP_050944210.1"/>
    </source>
</evidence>
<dbReference type="InterPro" id="IPR005814">
    <property type="entry name" value="Aminotrans_3"/>
</dbReference>
<proteinExistence type="predicted"/>
<dbReference type="PANTHER" id="PTHR42684:SF3">
    <property type="entry name" value="ADENOSYLMETHIONINE-8-AMINO-7-OXONONANOATE AMINOTRANSFERASE"/>
    <property type="match status" value="1"/>
</dbReference>
<dbReference type="SUPFAM" id="SSF53383">
    <property type="entry name" value="PLP-dependent transferases"/>
    <property type="match status" value="1"/>
</dbReference>
<gene>
    <name evidence="4" type="primary">LOC103486082</name>
</gene>
<dbReference type="Gene3D" id="3.40.640.10">
    <property type="entry name" value="Type I PLP-dependent aspartate aminotransferase-like (Major domain)"/>
    <property type="match status" value="1"/>
</dbReference>
<protein>
    <submittedName>
        <fullName evidence="4">Bifunctional dethiobiotin synthetase/7,8-diamino-pelargonic acid aminotransferase, mitochondrial-like isoform X1</fullName>
    </submittedName>
</protein>
<keyword evidence="2" id="KW-0808">Transferase</keyword>
<sequence>MLASELIQSAERMHMVDPLFQQVLVKECQDKKISVIFYEVFTGFWRLGTETAAELLHCSPYIVCFAKLMTGGIISLSATLASNSVFESFIGDSKLKVLLHGHSYTAHVLGCTAATKSIKWFKDPQTNLNIISEGTSLREILDSGKKIGFEHWDLVVILKVGFSPFLLVLFRMNQC</sequence>
<dbReference type="GeneID" id="103486082"/>